<evidence type="ECO:0000313" key="3">
    <source>
        <dbReference type="EMBL" id="NML59557.1"/>
    </source>
</evidence>
<name>A0A848HEM8_9BURK</name>
<comment type="caution">
    <text evidence="3">The sequence shown here is derived from an EMBL/GenBank/DDBJ whole genome shotgun (WGS) entry which is preliminary data.</text>
</comment>
<dbReference type="PROSITE" id="PS51257">
    <property type="entry name" value="PROKAR_LIPOPROTEIN"/>
    <property type="match status" value="1"/>
</dbReference>
<proteinExistence type="predicted"/>
<organism evidence="3 4">
    <name type="scientific">Massilia polaris</name>
    <dbReference type="NCBI Taxonomy" id="2728846"/>
    <lineage>
        <taxon>Bacteria</taxon>
        <taxon>Pseudomonadati</taxon>
        <taxon>Pseudomonadota</taxon>
        <taxon>Betaproteobacteria</taxon>
        <taxon>Burkholderiales</taxon>
        <taxon>Oxalobacteraceae</taxon>
        <taxon>Telluria group</taxon>
        <taxon>Massilia</taxon>
    </lineage>
</organism>
<dbReference type="AlphaFoldDB" id="A0A848HEM8"/>
<keyword evidence="1" id="KW-0732">Signal</keyword>
<feature type="signal peptide" evidence="1">
    <location>
        <begin position="1"/>
        <end position="16"/>
    </location>
</feature>
<dbReference type="InterPro" id="IPR041290">
    <property type="entry name" value="Tli4_C"/>
</dbReference>
<keyword evidence="4" id="KW-1185">Reference proteome</keyword>
<gene>
    <name evidence="3" type="ORF">HHL21_00300</name>
</gene>
<feature type="domain" description="Tle cognate immunity protein 4 C-terminal" evidence="2">
    <location>
        <begin position="183"/>
        <end position="346"/>
    </location>
</feature>
<dbReference type="RefSeq" id="WP_169463293.1">
    <property type="nucleotide sequence ID" value="NZ_JABBGG010000001.1"/>
</dbReference>
<sequence>MTSLIRSGKFFVTAFAAMLVACDSSSQSMKRPNMTEPTPRLQAIFSSTKTACFGQFTVDVPTTAALVFGPTSVDAHTRYFPGESNNIDDHIKRQLVDVEEDRKFLSKEDVVNFPLFGTVVDGAIPGQKLVFGSPERIAYSIYSFIPIGADLYVQYLGYAEPLEERIATLNKVAKTLRLRKPDEIPTEIGTCIEGGFVGYKPEFERISLGIRLNEFADVHFSIEVVKNGKYIPTRSDLETRLKSAEKDGGTWYSRVKFLRRAPRQIGSWQGTEALASKPAQEKENESHEFHFISMGAPNDSLQPRISMQMDTGASDRRKGAVKPSLTDQEAVALWDKLTNSIRVRPTGGKPVSRPDPASVPLESRAVTGALCPKTGWWECFSERNVEGGKLRHFSEGEPLPYIVVAENPSLWQKLKGERPNGKTTTVWNFVSHGNAGKLPL</sequence>
<evidence type="ECO:0000259" key="2">
    <source>
        <dbReference type="Pfam" id="PF18426"/>
    </source>
</evidence>
<evidence type="ECO:0000256" key="1">
    <source>
        <dbReference type="SAM" id="SignalP"/>
    </source>
</evidence>
<protein>
    <recommendedName>
        <fullName evidence="2">Tle cognate immunity protein 4 C-terminal domain-containing protein</fullName>
    </recommendedName>
</protein>
<dbReference type="Pfam" id="PF18426">
    <property type="entry name" value="Tli4_C"/>
    <property type="match status" value="1"/>
</dbReference>
<evidence type="ECO:0000313" key="4">
    <source>
        <dbReference type="Proteomes" id="UP000583752"/>
    </source>
</evidence>
<feature type="chain" id="PRO_5032421203" description="Tle cognate immunity protein 4 C-terminal domain-containing protein" evidence="1">
    <location>
        <begin position="17"/>
        <end position="440"/>
    </location>
</feature>
<reference evidence="3 4" key="1">
    <citation type="submission" date="2020-04" db="EMBL/GenBank/DDBJ databases">
        <title>Massilia sp. RP-1-19 isolated from soil.</title>
        <authorList>
            <person name="Dahal R.H."/>
        </authorList>
    </citation>
    <scope>NUCLEOTIDE SEQUENCE [LARGE SCALE GENOMIC DNA]</scope>
    <source>
        <strain evidence="3 4">RP-1-19</strain>
    </source>
</reference>
<dbReference type="EMBL" id="JABBGG010000001">
    <property type="protein sequence ID" value="NML59557.1"/>
    <property type="molecule type" value="Genomic_DNA"/>
</dbReference>
<accession>A0A848HEM8</accession>
<dbReference type="Proteomes" id="UP000583752">
    <property type="component" value="Unassembled WGS sequence"/>
</dbReference>